<dbReference type="InterPro" id="IPR029028">
    <property type="entry name" value="Alpha/beta_knot_MTases"/>
</dbReference>
<dbReference type="Gene3D" id="3.40.1280.10">
    <property type="match status" value="1"/>
</dbReference>
<dbReference type="NCBIfam" id="NF008693">
    <property type="entry name" value="PRK11713.2-3"/>
    <property type="match status" value="1"/>
</dbReference>
<evidence type="ECO:0000259" key="14">
    <source>
        <dbReference type="Pfam" id="PF20260"/>
    </source>
</evidence>
<dbReference type="SUPFAM" id="SSF88697">
    <property type="entry name" value="PUA domain-like"/>
    <property type="match status" value="1"/>
</dbReference>
<dbReference type="InterPro" id="IPR006700">
    <property type="entry name" value="RsmE"/>
</dbReference>
<comment type="subcellular location">
    <subcellularLocation>
        <location evidence="1 12">Cytoplasm</location>
    </subcellularLocation>
</comment>
<accession>A0A255E140</accession>
<name>A0A255E140_9ACTN</name>
<comment type="catalytic activity">
    <reaction evidence="11 12">
        <text>uridine(1498) in 16S rRNA + S-adenosyl-L-methionine = N(3)-methyluridine(1498) in 16S rRNA + S-adenosyl-L-homocysteine + H(+)</text>
        <dbReference type="Rhea" id="RHEA:42920"/>
        <dbReference type="Rhea" id="RHEA-COMP:10283"/>
        <dbReference type="Rhea" id="RHEA-COMP:10284"/>
        <dbReference type="ChEBI" id="CHEBI:15378"/>
        <dbReference type="ChEBI" id="CHEBI:57856"/>
        <dbReference type="ChEBI" id="CHEBI:59789"/>
        <dbReference type="ChEBI" id="CHEBI:65315"/>
        <dbReference type="ChEBI" id="CHEBI:74502"/>
        <dbReference type="EC" id="2.1.1.193"/>
    </reaction>
</comment>
<dbReference type="AlphaFoldDB" id="A0A255E140"/>
<evidence type="ECO:0000256" key="2">
    <source>
        <dbReference type="ARBA" id="ARBA00005528"/>
    </source>
</evidence>
<evidence type="ECO:0000256" key="11">
    <source>
        <dbReference type="ARBA" id="ARBA00047944"/>
    </source>
</evidence>
<proteinExistence type="inferred from homology"/>
<evidence type="ECO:0000256" key="1">
    <source>
        <dbReference type="ARBA" id="ARBA00004496"/>
    </source>
</evidence>
<comment type="caution">
    <text evidence="15">The sequence shown here is derived from an EMBL/GenBank/DDBJ whole genome shotgun (WGS) entry which is preliminary data.</text>
</comment>
<feature type="domain" description="Ribosomal RNA small subunit methyltransferase E PUA-like" evidence="14">
    <location>
        <begin position="22"/>
        <end position="69"/>
    </location>
</feature>
<dbReference type="PIRSF" id="PIRSF015601">
    <property type="entry name" value="MTase_slr0722"/>
    <property type="match status" value="1"/>
</dbReference>
<dbReference type="EMBL" id="NMVI01000025">
    <property type="protein sequence ID" value="OYN85279.1"/>
    <property type="molecule type" value="Genomic_DNA"/>
</dbReference>
<evidence type="ECO:0000256" key="4">
    <source>
        <dbReference type="ARBA" id="ARBA00013673"/>
    </source>
</evidence>
<dbReference type="InterPro" id="IPR029026">
    <property type="entry name" value="tRNA_m1G_MTases_N"/>
</dbReference>
<dbReference type="GO" id="GO:0070475">
    <property type="term" value="P:rRNA base methylation"/>
    <property type="evidence" value="ECO:0007669"/>
    <property type="project" value="TreeGrafter"/>
</dbReference>
<evidence type="ECO:0000313" key="15">
    <source>
        <dbReference type="EMBL" id="OYN85279.1"/>
    </source>
</evidence>
<dbReference type="EC" id="2.1.1.193" evidence="3 12"/>
<evidence type="ECO:0000256" key="7">
    <source>
        <dbReference type="ARBA" id="ARBA00022603"/>
    </source>
</evidence>
<dbReference type="NCBIfam" id="TIGR00046">
    <property type="entry name" value="RsmE family RNA methyltransferase"/>
    <property type="match status" value="1"/>
</dbReference>
<keyword evidence="7 12" id="KW-0489">Methyltransferase</keyword>
<dbReference type="Pfam" id="PF04452">
    <property type="entry name" value="Methyltrans_RNA"/>
    <property type="match status" value="1"/>
</dbReference>
<dbReference type="Pfam" id="PF20260">
    <property type="entry name" value="PUA_4"/>
    <property type="match status" value="1"/>
</dbReference>
<reference evidence="15 16" key="1">
    <citation type="submission" date="2017-07" db="EMBL/GenBank/DDBJ databases">
        <title>Draft whole genome sequences of clinical Proprionibacteriaceae strains.</title>
        <authorList>
            <person name="Bernier A.-M."/>
            <person name="Bernard K."/>
            <person name="Domingo M.-C."/>
        </authorList>
    </citation>
    <scope>NUCLEOTIDE SEQUENCE [LARGE SCALE GENOMIC DNA]</scope>
    <source>
        <strain evidence="15 16">NML 160184</strain>
    </source>
</reference>
<keyword evidence="6 12" id="KW-0698">rRNA processing</keyword>
<dbReference type="PANTHER" id="PTHR30027:SF3">
    <property type="entry name" value="16S RRNA (URACIL(1498)-N(3))-METHYLTRANSFERASE"/>
    <property type="match status" value="1"/>
</dbReference>
<keyword evidence="5 12" id="KW-0963">Cytoplasm</keyword>
<keyword evidence="9 12" id="KW-0949">S-adenosyl-L-methionine</keyword>
<evidence type="ECO:0000256" key="5">
    <source>
        <dbReference type="ARBA" id="ARBA00022490"/>
    </source>
</evidence>
<dbReference type="RefSeq" id="WP_094451384.1">
    <property type="nucleotide sequence ID" value="NZ_NMVI01000025.1"/>
</dbReference>
<dbReference type="CDD" id="cd18084">
    <property type="entry name" value="RsmE-like"/>
    <property type="match status" value="1"/>
</dbReference>
<dbReference type="GO" id="GO:0070042">
    <property type="term" value="F:rRNA (uridine-N3-)-methyltransferase activity"/>
    <property type="evidence" value="ECO:0007669"/>
    <property type="project" value="TreeGrafter"/>
</dbReference>
<evidence type="ECO:0000256" key="12">
    <source>
        <dbReference type="PIRNR" id="PIRNR015601"/>
    </source>
</evidence>
<evidence type="ECO:0000313" key="16">
    <source>
        <dbReference type="Proteomes" id="UP000216533"/>
    </source>
</evidence>
<feature type="domain" description="Ribosomal RNA small subunit methyltransferase E methyltransferase" evidence="13">
    <location>
        <begin position="79"/>
        <end position="242"/>
    </location>
</feature>
<comment type="function">
    <text evidence="10 12">Specifically methylates the N3 position of the uracil ring of uridine 1498 (m3U1498) in 16S rRNA. Acts on the fully assembled 30S ribosomal subunit.</text>
</comment>
<dbReference type="GO" id="GO:0005737">
    <property type="term" value="C:cytoplasm"/>
    <property type="evidence" value="ECO:0007669"/>
    <property type="project" value="UniProtKB-SubCell"/>
</dbReference>
<dbReference type="SUPFAM" id="SSF75217">
    <property type="entry name" value="alpha/beta knot"/>
    <property type="match status" value="1"/>
</dbReference>
<protein>
    <recommendedName>
        <fullName evidence="4 12">Ribosomal RNA small subunit methyltransferase E</fullName>
        <ecNumber evidence="3 12">2.1.1.193</ecNumber>
    </recommendedName>
</protein>
<evidence type="ECO:0000256" key="3">
    <source>
        <dbReference type="ARBA" id="ARBA00012328"/>
    </source>
</evidence>
<keyword evidence="8 12" id="KW-0808">Transferase</keyword>
<dbReference type="Proteomes" id="UP000216533">
    <property type="component" value="Unassembled WGS sequence"/>
</dbReference>
<dbReference type="Gene3D" id="2.40.240.20">
    <property type="entry name" value="Hypothetical PUA domain-like, domain 1"/>
    <property type="match status" value="1"/>
</dbReference>
<dbReference type="PANTHER" id="PTHR30027">
    <property type="entry name" value="RIBOSOMAL RNA SMALL SUBUNIT METHYLTRANSFERASE E"/>
    <property type="match status" value="1"/>
</dbReference>
<gene>
    <name evidence="15" type="ORF">CGZ92_10775</name>
</gene>
<evidence type="ECO:0000256" key="10">
    <source>
        <dbReference type="ARBA" id="ARBA00025699"/>
    </source>
</evidence>
<sequence length="246" mass="25956">MSFPVFLAALPAQAAPGMRCELTGPEGRHAAVVRRIEVGETIVIADGAGAAVQGPVVETSKQGLAIRIEEVLEPASPGPRIVAVQALAKGDRSDLAVELMTEVGVAAILPWQPQRSIVRWSGERGDKARAKWQATAREATKQSRRWRVPEVESAVKLAGLVERVRQADRSFLLHEEATTWLPSLGASGEQLGGDAEVVVIIGPEGGITEEERAALVAAGAEPVLLNDGVLRTSTAGGIAVAHLRRP</sequence>
<evidence type="ECO:0000256" key="6">
    <source>
        <dbReference type="ARBA" id="ARBA00022552"/>
    </source>
</evidence>
<evidence type="ECO:0000259" key="13">
    <source>
        <dbReference type="Pfam" id="PF04452"/>
    </source>
</evidence>
<dbReference type="InterPro" id="IPR046886">
    <property type="entry name" value="RsmE_MTase_dom"/>
</dbReference>
<dbReference type="InterPro" id="IPR046887">
    <property type="entry name" value="RsmE_PUA-like"/>
</dbReference>
<evidence type="ECO:0000256" key="9">
    <source>
        <dbReference type="ARBA" id="ARBA00022691"/>
    </source>
</evidence>
<comment type="similarity">
    <text evidence="2 12">Belongs to the RNA methyltransferase RsmE family.</text>
</comment>
<organism evidence="15 16">
    <name type="scientific">Parenemella sanctibonifatiensis</name>
    <dbReference type="NCBI Taxonomy" id="2016505"/>
    <lineage>
        <taxon>Bacteria</taxon>
        <taxon>Bacillati</taxon>
        <taxon>Actinomycetota</taxon>
        <taxon>Actinomycetes</taxon>
        <taxon>Propionibacteriales</taxon>
        <taxon>Propionibacteriaceae</taxon>
        <taxon>Parenemella</taxon>
    </lineage>
</organism>
<dbReference type="InterPro" id="IPR015947">
    <property type="entry name" value="PUA-like_sf"/>
</dbReference>
<evidence type="ECO:0000256" key="8">
    <source>
        <dbReference type="ARBA" id="ARBA00022679"/>
    </source>
</evidence>